<feature type="transmembrane region" description="Helical" evidence="8">
    <location>
        <begin position="298"/>
        <end position="323"/>
    </location>
</feature>
<dbReference type="AlphaFoldDB" id="A0AAD6GDJ7"/>
<proteinExistence type="inferred from homology"/>
<feature type="transmembrane region" description="Helical" evidence="8">
    <location>
        <begin position="225"/>
        <end position="244"/>
    </location>
</feature>
<keyword evidence="3" id="KW-0813">Transport</keyword>
<feature type="transmembrane region" description="Helical" evidence="8">
    <location>
        <begin position="75"/>
        <end position="100"/>
    </location>
</feature>
<sequence length="419" mass="46392">MTEVGLDAEESFVERTVSAYDNPGIPYEVASTIPDKRRSKWREIIIGFSPSWFTACMGTGIVAVLFYFIPFEARWLYYLSIILFILDAILFCIISFITILRYALEPTLWRATLTDPAIAPFLGTIPIAFVILIELWVFICVPLWGEWASTLAWVCWIVDAIFAVIITTSLSFQLMSKSHLDSLKMVTAVQLLPIASTVIASGVGAEVAGVLPSHGRAQATLVASFVLWGMAMPLSGIILIIYYQRLAVHKLPSREVIVSCFLPLSPLGFGSYSIMYMGKVARSLLADSEPAIAIAGEVAFMFCMLIGLIIWSFGLTWFAFALASIYHSWPFPFNMGWWGFTFPLGVFAASTIELGLGMSSLFFRVLGTVFSAIVIVLWIVVSLGTLRGLWKRSLLVAPVIPVIPREEPIPSDGFSSDFW</sequence>
<reference evidence="9 10" key="1">
    <citation type="journal article" date="2023" name="IMA Fungus">
        <title>Comparative genomic study of the Penicillium genus elucidates a diverse pangenome and 15 lateral gene transfer events.</title>
        <authorList>
            <person name="Petersen C."/>
            <person name="Sorensen T."/>
            <person name="Nielsen M.R."/>
            <person name="Sondergaard T.E."/>
            <person name="Sorensen J.L."/>
            <person name="Fitzpatrick D.A."/>
            <person name="Frisvad J.C."/>
            <person name="Nielsen K.L."/>
        </authorList>
    </citation>
    <scope>NUCLEOTIDE SEQUENCE [LARGE SCALE GENOMIC DNA]</scope>
    <source>
        <strain evidence="9 10">IBT 35679</strain>
    </source>
</reference>
<dbReference type="PANTHER" id="PTHR31686">
    <property type="match status" value="1"/>
</dbReference>
<evidence type="ECO:0000256" key="1">
    <source>
        <dbReference type="ARBA" id="ARBA00004651"/>
    </source>
</evidence>
<keyword evidence="6 8" id="KW-1133">Transmembrane helix</keyword>
<comment type="similarity">
    <text evidence="2">Belongs to the tellurite-resistance/dicarboxylate transporter (TDT) family.</text>
</comment>
<feature type="transmembrane region" description="Helical" evidence="8">
    <location>
        <begin position="186"/>
        <end position="205"/>
    </location>
</feature>
<evidence type="ECO:0000256" key="2">
    <source>
        <dbReference type="ARBA" id="ARBA00008566"/>
    </source>
</evidence>
<dbReference type="Pfam" id="PF03595">
    <property type="entry name" value="SLAC1"/>
    <property type="match status" value="1"/>
</dbReference>
<evidence type="ECO:0000256" key="3">
    <source>
        <dbReference type="ARBA" id="ARBA00022448"/>
    </source>
</evidence>
<evidence type="ECO:0000256" key="7">
    <source>
        <dbReference type="ARBA" id="ARBA00023136"/>
    </source>
</evidence>
<dbReference type="Gene3D" id="1.50.10.150">
    <property type="entry name" value="Voltage-dependent anion channel"/>
    <property type="match status" value="1"/>
</dbReference>
<feature type="transmembrane region" description="Helical" evidence="8">
    <location>
        <begin position="256"/>
        <end position="278"/>
    </location>
</feature>
<evidence type="ECO:0000256" key="5">
    <source>
        <dbReference type="ARBA" id="ARBA00022692"/>
    </source>
</evidence>
<protein>
    <recommendedName>
        <fullName evidence="11">Sulfite efflux pump SSU1</fullName>
    </recommendedName>
</protein>
<evidence type="ECO:0000256" key="6">
    <source>
        <dbReference type="ARBA" id="ARBA00022989"/>
    </source>
</evidence>
<dbReference type="InterPro" id="IPR038665">
    <property type="entry name" value="Voltage-dep_anion_channel_sf"/>
</dbReference>
<dbReference type="InterPro" id="IPR051629">
    <property type="entry name" value="Sulfite_efflux_TDT"/>
</dbReference>
<keyword evidence="5 8" id="KW-0812">Transmembrane</keyword>
<evidence type="ECO:0008006" key="11">
    <source>
        <dbReference type="Google" id="ProtNLM"/>
    </source>
</evidence>
<gene>
    <name evidence="9" type="ORF">N7494_009611</name>
</gene>
<dbReference type="CDD" id="cd09318">
    <property type="entry name" value="TDT_SSU1"/>
    <property type="match status" value="1"/>
</dbReference>
<feature type="transmembrane region" description="Helical" evidence="8">
    <location>
        <begin position="44"/>
        <end position="69"/>
    </location>
</feature>
<comment type="caution">
    <text evidence="9">The sequence shown here is derived from an EMBL/GenBank/DDBJ whole genome shotgun (WGS) entry which is preliminary data.</text>
</comment>
<dbReference type="GO" id="GO:0005886">
    <property type="term" value="C:plasma membrane"/>
    <property type="evidence" value="ECO:0007669"/>
    <property type="project" value="UniProtKB-SubCell"/>
</dbReference>
<feature type="transmembrane region" description="Helical" evidence="8">
    <location>
        <begin position="151"/>
        <end position="174"/>
    </location>
</feature>
<comment type="subcellular location">
    <subcellularLocation>
        <location evidence="1">Cell membrane</location>
        <topology evidence="1">Multi-pass membrane protein</topology>
    </subcellularLocation>
</comment>
<dbReference type="Proteomes" id="UP001220324">
    <property type="component" value="Unassembled WGS sequence"/>
</dbReference>
<feature type="transmembrane region" description="Helical" evidence="8">
    <location>
        <begin position="362"/>
        <end position="386"/>
    </location>
</feature>
<dbReference type="GO" id="GO:0000319">
    <property type="term" value="F:sulfite transmembrane transporter activity"/>
    <property type="evidence" value="ECO:0007669"/>
    <property type="project" value="TreeGrafter"/>
</dbReference>
<evidence type="ECO:0000256" key="8">
    <source>
        <dbReference type="SAM" id="Phobius"/>
    </source>
</evidence>
<keyword evidence="7 8" id="KW-0472">Membrane</keyword>
<dbReference type="PANTHER" id="PTHR31686:SF2">
    <property type="entry name" value="C4-DICARBOXYLATE TRANSPORTER_MALIC ACID TRANSPORT PROTEIN"/>
    <property type="match status" value="1"/>
</dbReference>
<evidence type="ECO:0000313" key="10">
    <source>
        <dbReference type="Proteomes" id="UP001220324"/>
    </source>
</evidence>
<organism evidence="9 10">
    <name type="scientific">Penicillium frequentans</name>
    <dbReference type="NCBI Taxonomy" id="3151616"/>
    <lineage>
        <taxon>Eukaryota</taxon>
        <taxon>Fungi</taxon>
        <taxon>Dikarya</taxon>
        <taxon>Ascomycota</taxon>
        <taxon>Pezizomycotina</taxon>
        <taxon>Eurotiomycetes</taxon>
        <taxon>Eurotiomycetidae</taxon>
        <taxon>Eurotiales</taxon>
        <taxon>Aspergillaceae</taxon>
        <taxon>Penicillium</taxon>
    </lineage>
</organism>
<evidence type="ECO:0000313" key="9">
    <source>
        <dbReference type="EMBL" id="KAJ5533059.1"/>
    </source>
</evidence>
<keyword evidence="10" id="KW-1185">Reference proteome</keyword>
<feature type="transmembrane region" description="Helical" evidence="8">
    <location>
        <begin position="335"/>
        <end position="356"/>
    </location>
</feature>
<evidence type="ECO:0000256" key="4">
    <source>
        <dbReference type="ARBA" id="ARBA00022475"/>
    </source>
</evidence>
<name>A0AAD6GDJ7_9EURO</name>
<feature type="transmembrane region" description="Helical" evidence="8">
    <location>
        <begin position="121"/>
        <end position="145"/>
    </location>
</feature>
<dbReference type="InterPro" id="IPR004695">
    <property type="entry name" value="SLAC1/Mae1/Ssu1/TehA"/>
</dbReference>
<keyword evidence="4" id="KW-1003">Cell membrane</keyword>
<dbReference type="EMBL" id="JAQIZZ010000007">
    <property type="protein sequence ID" value="KAJ5533059.1"/>
    <property type="molecule type" value="Genomic_DNA"/>
</dbReference>
<accession>A0AAD6GDJ7</accession>